<keyword evidence="5" id="KW-1185">Reference proteome</keyword>
<dbReference type="Gene3D" id="1.25.40.10">
    <property type="entry name" value="Tetratricopeptide repeat domain"/>
    <property type="match status" value="2"/>
</dbReference>
<evidence type="ECO:0000256" key="2">
    <source>
        <dbReference type="ARBA" id="ARBA00022737"/>
    </source>
</evidence>
<proteinExistence type="inferred from homology"/>
<comment type="similarity">
    <text evidence="1">Belongs to the PPR family. P subfamily.</text>
</comment>
<dbReference type="Pfam" id="PF13812">
    <property type="entry name" value="PPR_3"/>
    <property type="match status" value="1"/>
</dbReference>
<accession>A0AAV3P7K7</accession>
<dbReference type="PROSITE" id="PS51375">
    <property type="entry name" value="PPR"/>
    <property type="match status" value="1"/>
</dbReference>
<dbReference type="GO" id="GO:0005739">
    <property type="term" value="C:mitochondrion"/>
    <property type="evidence" value="ECO:0007669"/>
    <property type="project" value="TreeGrafter"/>
</dbReference>
<comment type="caution">
    <text evidence="4">The sequence shown here is derived from an EMBL/GenBank/DDBJ whole genome shotgun (WGS) entry which is preliminary data.</text>
</comment>
<evidence type="ECO:0008006" key="6">
    <source>
        <dbReference type="Google" id="ProtNLM"/>
    </source>
</evidence>
<dbReference type="EMBL" id="BAABME010016612">
    <property type="protein sequence ID" value="GAA0146691.1"/>
    <property type="molecule type" value="Genomic_DNA"/>
</dbReference>
<name>A0AAV3P7K7_LITER</name>
<dbReference type="PANTHER" id="PTHR45717:SF13">
    <property type="entry name" value="OS02G0796400 PROTEIN"/>
    <property type="match status" value="1"/>
</dbReference>
<dbReference type="GO" id="GO:0003729">
    <property type="term" value="F:mRNA binding"/>
    <property type="evidence" value="ECO:0007669"/>
    <property type="project" value="UniProtKB-ARBA"/>
</dbReference>
<dbReference type="Pfam" id="PF01535">
    <property type="entry name" value="PPR"/>
    <property type="match status" value="2"/>
</dbReference>
<evidence type="ECO:0000256" key="3">
    <source>
        <dbReference type="PROSITE-ProRule" id="PRU00708"/>
    </source>
</evidence>
<dbReference type="PANTHER" id="PTHR45717">
    <property type="entry name" value="OS12G0527900 PROTEIN"/>
    <property type="match status" value="1"/>
</dbReference>
<protein>
    <recommendedName>
        <fullName evidence="6">Pentatricopeptide repeat-containing protein</fullName>
    </recommendedName>
</protein>
<dbReference type="InterPro" id="IPR002885">
    <property type="entry name" value="PPR_rpt"/>
</dbReference>
<feature type="repeat" description="PPR" evidence="3">
    <location>
        <begin position="324"/>
        <end position="358"/>
    </location>
</feature>
<dbReference type="Proteomes" id="UP001454036">
    <property type="component" value="Unassembled WGS sequence"/>
</dbReference>
<reference evidence="4 5" key="1">
    <citation type="submission" date="2024-01" db="EMBL/GenBank/DDBJ databases">
        <title>The complete chloroplast genome sequence of Lithospermum erythrorhizon: insights into the phylogenetic relationship among Boraginaceae species and the maternal lineages of purple gromwells.</title>
        <authorList>
            <person name="Okada T."/>
            <person name="Watanabe K."/>
        </authorList>
    </citation>
    <scope>NUCLEOTIDE SEQUENCE [LARGE SCALE GENOMIC DNA]</scope>
</reference>
<evidence type="ECO:0000313" key="4">
    <source>
        <dbReference type="EMBL" id="GAA0146691.1"/>
    </source>
</evidence>
<dbReference type="AlphaFoldDB" id="A0AAV3P7K7"/>
<sequence>MRLVKELRSTGESLTQIMVINLRLKLRLASLRNISKTTWFNDRHWADQGRMSRELIKRRRFQHAFEILNWMETQDRSQMTPSDHAAYLQLIAKIKGLPEAEYYFEKLPDFISRKATCVPLLHAFVKEKSIDKAEALMSKICNSGLAVTPHSFNEMMKLYMATSQPEKVLSVIQLMKENQIHKNVLSYNLWMRACGETSGVESAEIVYKEMKTDKNVVLGWSSFCTLAEIYAKSGLVEQATVALRYAEDKMSLSSPLAYFFLITMYTSLDNKDEVLRLWMVVKGVKGRITCANYMSILVCFVKLGDIKEAEKIFLEWESQCKSYDVRVSNILLGAYARKGLMGKAESLHLRTLEMGGSPNFKSWEILMEGWIRCQRMDKVIHAMNRCFPNLKQCRWRPSPDILIAVAEYFEKTENFEDAAKYLQTIRSYGLASIPIYKSLLKMHLNANKPTKDILQLMLNDGIEMDDEIIAHSQTFDA</sequence>
<evidence type="ECO:0000256" key="1">
    <source>
        <dbReference type="ARBA" id="ARBA00007626"/>
    </source>
</evidence>
<evidence type="ECO:0000313" key="5">
    <source>
        <dbReference type="Proteomes" id="UP001454036"/>
    </source>
</evidence>
<keyword evidence="2" id="KW-0677">Repeat</keyword>
<dbReference type="InterPro" id="IPR011990">
    <property type="entry name" value="TPR-like_helical_dom_sf"/>
</dbReference>
<gene>
    <name evidence="4" type="ORF">LIER_36364</name>
</gene>
<organism evidence="4 5">
    <name type="scientific">Lithospermum erythrorhizon</name>
    <name type="common">Purple gromwell</name>
    <name type="synonym">Lithospermum officinale var. erythrorhizon</name>
    <dbReference type="NCBI Taxonomy" id="34254"/>
    <lineage>
        <taxon>Eukaryota</taxon>
        <taxon>Viridiplantae</taxon>
        <taxon>Streptophyta</taxon>
        <taxon>Embryophyta</taxon>
        <taxon>Tracheophyta</taxon>
        <taxon>Spermatophyta</taxon>
        <taxon>Magnoliopsida</taxon>
        <taxon>eudicotyledons</taxon>
        <taxon>Gunneridae</taxon>
        <taxon>Pentapetalae</taxon>
        <taxon>asterids</taxon>
        <taxon>lamiids</taxon>
        <taxon>Boraginales</taxon>
        <taxon>Boraginaceae</taxon>
        <taxon>Boraginoideae</taxon>
        <taxon>Lithospermeae</taxon>
        <taxon>Lithospermum</taxon>
    </lineage>
</organism>